<evidence type="ECO:0000256" key="4">
    <source>
        <dbReference type="ARBA" id="ARBA00022670"/>
    </source>
</evidence>
<evidence type="ECO:0000259" key="13">
    <source>
        <dbReference type="Pfam" id="PF02163"/>
    </source>
</evidence>
<comment type="similarity">
    <text evidence="3">Belongs to the peptidase M50B family.</text>
</comment>
<dbReference type="SUPFAM" id="SSF54631">
    <property type="entry name" value="CBS-domain pair"/>
    <property type="match status" value="1"/>
</dbReference>
<keyword evidence="9 12" id="KW-1133">Transmembrane helix</keyword>
<reference evidence="14 15" key="1">
    <citation type="journal article" date="2019" name="Sci. Rep.">
        <title>Sulfobacillus thermotolerans: new insights into resistance and metabolic capacities of acidophilic chemolithotrophs.</title>
        <authorList>
            <person name="Panyushkina A.E."/>
            <person name="Babenko V.V."/>
            <person name="Nikitina A.S."/>
            <person name="Selezneva O.V."/>
            <person name="Tsaplina I.A."/>
            <person name="Letarova M.A."/>
            <person name="Kostryukova E.S."/>
            <person name="Letarov A.V."/>
        </authorList>
    </citation>
    <scope>NUCLEOTIDE SEQUENCE [LARGE SCALE GENOMIC DNA]</scope>
    <source>
        <strain evidence="14 15">Kr1</strain>
    </source>
</reference>
<evidence type="ECO:0000256" key="9">
    <source>
        <dbReference type="ARBA" id="ARBA00022989"/>
    </source>
</evidence>
<dbReference type="RefSeq" id="WP_103374340.1">
    <property type="nucleotide sequence ID" value="NZ_CP133983.1"/>
</dbReference>
<feature type="transmembrane region" description="Helical" evidence="12">
    <location>
        <begin position="12"/>
        <end position="34"/>
    </location>
</feature>
<keyword evidence="7" id="KW-0378">Hydrolase</keyword>
<name>A0ABM6RP81_9FIRM</name>
<evidence type="ECO:0000256" key="1">
    <source>
        <dbReference type="ARBA" id="ARBA00001947"/>
    </source>
</evidence>
<keyword evidence="5 12" id="KW-0812">Transmembrane</keyword>
<comment type="cofactor">
    <cofactor evidence="1">
        <name>Zn(2+)</name>
        <dbReference type="ChEBI" id="CHEBI:29105"/>
    </cofactor>
</comment>
<evidence type="ECO:0000256" key="6">
    <source>
        <dbReference type="ARBA" id="ARBA00022723"/>
    </source>
</evidence>
<evidence type="ECO:0000256" key="12">
    <source>
        <dbReference type="SAM" id="Phobius"/>
    </source>
</evidence>
<keyword evidence="10" id="KW-0482">Metalloprotease</keyword>
<comment type="subcellular location">
    <subcellularLocation>
        <location evidence="2">Membrane</location>
        <topology evidence="2">Multi-pass membrane protein</topology>
    </subcellularLocation>
</comment>
<feature type="domain" description="Peptidase M50" evidence="13">
    <location>
        <begin position="109"/>
        <end position="161"/>
    </location>
</feature>
<evidence type="ECO:0000313" key="14">
    <source>
        <dbReference type="EMBL" id="AUW93168.1"/>
    </source>
</evidence>
<dbReference type="Pfam" id="PF02163">
    <property type="entry name" value="Peptidase_M50"/>
    <property type="match status" value="2"/>
</dbReference>
<accession>A0ABM6RP81</accession>
<evidence type="ECO:0000313" key="15">
    <source>
        <dbReference type="Proteomes" id="UP000325292"/>
    </source>
</evidence>
<sequence length="286" mass="32366">MWRKISINPWFIGLVVLYLIGGQGIRMALAFFVITLHELTHAIVAESYGCTVERIELWPFGGIARISGIAQQEPYVEAMIAVVGPLQNFFLASAAWGLARWLPVSPSWLHLFIEMNLGLGFLNLLPAAPLDGGHLARLYLARRMGYEQAERIVVEAGLWLARFLFVVTIFSFLTPKPLLSLGIFAVFIYWGAQHSPRPAAYLIVRDLAIRPSWLKKRPVWALDDFAVHCETSLGEVLRVMRPMKYHRVVVLSPDLKKMGILYEEDLLKGLEEWGPSIALQELLTMR</sequence>
<evidence type="ECO:0000256" key="8">
    <source>
        <dbReference type="ARBA" id="ARBA00022833"/>
    </source>
</evidence>
<keyword evidence="11 12" id="KW-0472">Membrane</keyword>
<evidence type="ECO:0000256" key="10">
    <source>
        <dbReference type="ARBA" id="ARBA00023049"/>
    </source>
</evidence>
<gene>
    <name evidence="14" type="ORF">BXT84_03715</name>
</gene>
<keyword evidence="8" id="KW-0862">Zinc</keyword>
<protein>
    <submittedName>
        <fullName evidence="14">Peptidase M50</fullName>
    </submittedName>
</protein>
<dbReference type="PANTHER" id="PTHR39188">
    <property type="entry name" value="MEMBRANE-ASSOCIATED ZINC METALLOPROTEASE M50B"/>
    <property type="match status" value="1"/>
</dbReference>
<proteinExistence type="inferred from homology"/>
<organism evidence="14 15">
    <name type="scientific">Sulfobacillus thermotolerans</name>
    <dbReference type="NCBI Taxonomy" id="338644"/>
    <lineage>
        <taxon>Bacteria</taxon>
        <taxon>Bacillati</taxon>
        <taxon>Bacillota</taxon>
        <taxon>Clostridia</taxon>
        <taxon>Eubacteriales</taxon>
        <taxon>Clostridiales Family XVII. Incertae Sedis</taxon>
        <taxon>Sulfobacillus</taxon>
    </lineage>
</organism>
<evidence type="ECO:0000256" key="3">
    <source>
        <dbReference type="ARBA" id="ARBA00007931"/>
    </source>
</evidence>
<keyword evidence="6" id="KW-0479">Metal-binding</keyword>
<keyword evidence="4" id="KW-0645">Protease</keyword>
<evidence type="ECO:0000256" key="2">
    <source>
        <dbReference type="ARBA" id="ARBA00004141"/>
    </source>
</evidence>
<keyword evidence="15" id="KW-1185">Reference proteome</keyword>
<feature type="transmembrane region" description="Helical" evidence="12">
    <location>
        <begin position="152"/>
        <end position="172"/>
    </location>
</feature>
<evidence type="ECO:0000256" key="5">
    <source>
        <dbReference type="ARBA" id="ARBA00022692"/>
    </source>
</evidence>
<dbReference type="InterPro" id="IPR008915">
    <property type="entry name" value="Peptidase_M50"/>
</dbReference>
<dbReference type="PANTHER" id="PTHR39188:SF3">
    <property type="entry name" value="STAGE IV SPORULATION PROTEIN FB"/>
    <property type="match status" value="1"/>
</dbReference>
<evidence type="ECO:0000256" key="11">
    <source>
        <dbReference type="ARBA" id="ARBA00023136"/>
    </source>
</evidence>
<dbReference type="EMBL" id="CP019454">
    <property type="protein sequence ID" value="AUW93168.1"/>
    <property type="molecule type" value="Genomic_DNA"/>
</dbReference>
<dbReference type="InterPro" id="IPR046342">
    <property type="entry name" value="CBS_dom_sf"/>
</dbReference>
<evidence type="ECO:0000256" key="7">
    <source>
        <dbReference type="ARBA" id="ARBA00022801"/>
    </source>
</evidence>
<dbReference type="Proteomes" id="UP000325292">
    <property type="component" value="Chromosome"/>
</dbReference>
<feature type="domain" description="Peptidase M50" evidence="13">
    <location>
        <begin position="31"/>
        <end position="98"/>
    </location>
</feature>